<dbReference type="SUPFAM" id="SSF53474">
    <property type="entry name" value="alpha/beta-Hydrolases"/>
    <property type="match status" value="1"/>
</dbReference>
<evidence type="ECO:0000259" key="4">
    <source>
        <dbReference type="Pfam" id="PF20434"/>
    </source>
</evidence>
<dbReference type="Gene3D" id="3.40.50.1820">
    <property type="entry name" value="alpha/beta hydrolase"/>
    <property type="match status" value="1"/>
</dbReference>
<evidence type="ECO:0000313" key="5">
    <source>
        <dbReference type="EMBL" id="SHL14785.1"/>
    </source>
</evidence>
<name>A0A1M6Y9V2_9BRAD</name>
<evidence type="ECO:0000313" key="6">
    <source>
        <dbReference type="Proteomes" id="UP000189935"/>
    </source>
</evidence>
<gene>
    <name evidence="5" type="ORF">SAMN05444159_5130</name>
</gene>
<organism evidence="5 6">
    <name type="scientific">Bradyrhizobium lablabi</name>
    <dbReference type="NCBI Taxonomy" id="722472"/>
    <lineage>
        <taxon>Bacteria</taxon>
        <taxon>Pseudomonadati</taxon>
        <taxon>Pseudomonadota</taxon>
        <taxon>Alphaproteobacteria</taxon>
        <taxon>Hyphomicrobiales</taxon>
        <taxon>Nitrobacteraceae</taxon>
        <taxon>Bradyrhizobium</taxon>
    </lineage>
</organism>
<dbReference type="OrthoDB" id="9771666at2"/>
<dbReference type="InterPro" id="IPR050300">
    <property type="entry name" value="GDXG_lipolytic_enzyme"/>
</dbReference>
<reference evidence="5 6" key="1">
    <citation type="submission" date="2016-11" db="EMBL/GenBank/DDBJ databases">
        <authorList>
            <person name="Jaros S."/>
            <person name="Januszkiewicz K."/>
            <person name="Wedrychowicz H."/>
        </authorList>
    </citation>
    <scope>NUCLEOTIDE SEQUENCE [LARGE SCALE GENOMIC DNA]</scope>
    <source>
        <strain evidence="5 6">GAS499</strain>
    </source>
</reference>
<evidence type="ECO:0000256" key="1">
    <source>
        <dbReference type="ARBA" id="ARBA00022801"/>
    </source>
</evidence>
<dbReference type="Pfam" id="PF20434">
    <property type="entry name" value="BD-FAE"/>
    <property type="match status" value="1"/>
</dbReference>
<dbReference type="PANTHER" id="PTHR48081">
    <property type="entry name" value="AB HYDROLASE SUPERFAMILY PROTEIN C4A8.06C"/>
    <property type="match status" value="1"/>
</dbReference>
<dbReference type="InterPro" id="IPR029058">
    <property type="entry name" value="AB_hydrolase_fold"/>
</dbReference>
<feature type="region of interest" description="Disordered" evidence="2">
    <location>
        <begin position="41"/>
        <end position="62"/>
    </location>
</feature>
<feature type="signal peptide" evidence="3">
    <location>
        <begin position="1"/>
        <end position="19"/>
    </location>
</feature>
<accession>A0A1M6Y9V2</accession>
<protein>
    <submittedName>
        <fullName evidence="5">Acetyl esterase/lipase</fullName>
    </submittedName>
</protein>
<dbReference type="GO" id="GO:0016787">
    <property type="term" value="F:hydrolase activity"/>
    <property type="evidence" value="ECO:0007669"/>
    <property type="project" value="UniProtKB-KW"/>
</dbReference>
<sequence>MTKFLLVCFLLSAITGASVGGRDAASSDIAANQVQAGLALDGSDAPPAAPAPADAAPSAAAPAAAAPDQSQVCAGVSFTRGLKYGESDQNVLDVAAGDSKESSPHPVLVFVAGESFAAGASDAAGPLRDEVLCFAAHHGMVGVRVNYRLAPENPWPAATKDVAAAISWLHQNVDLFGGSRDEIIAIGYSVGAFHVASLLAHPELQERDSDVAAVVLVSGIYRPSPDASAAEKSYFGADVSKYDARSAFPGILNIETPILLAWSVLDPPRLVAQGEKLKELLCNSHTHCPHTAILKNKDGLAPAFGLDPSGGSLAQPTLELVREIEARGMP</sequence>
<feature type="domain" description="BD-FAE-like" evidence="4">
    <location>
        <begin position="99"/>
        <end position="203"/>
    </location>
</feature>
<keyword evidence="1" id="KW-0378">Hydrolase</keyword>
<dbReference type="EMBL" id="LT670844">
    <property type="protein sequence ID" value="SHL14785.1"/>
    <property type="molecule type" value="Genomic_DNA"/>
</dbReference>
<keyword evidence="3" id="KW-0732">Signal</keyword>
<evidence type="ECO:0000256" key="2">
    <source>
        <dbReference type="SAM" id="MobiDB-lite"/>
    </source>
</evidence>
<dbReference type="RefSeq" id="WP_079542517.1">
    <property type="nucleotide sequence ID" value="NZ_LT670844.1"/>
</dbReference>
<proteinExistence type="predicted"/>
<evidence type="ECO:0000256" key="3">
    <source>
        <dbReference type="SAM" id="SignalP"/>
    </source>
</evidence>
<dbReference type="AlphaFoldDB" id="A0A1M6Y9V2"/>
<feature type="chain" id="PRO_5013246385" evidence="3">
    <location>
        <begin position="20"/>
        <end position="330"/>
    </location>
</feature>
<dbReference type="InterPro" id="IPR049492">
    <property type="entry name" value="BD-FAE-like_dom"/>
</dbReference>
<feature type="compositionally biased region" description="Low complexity" evidence="2">
    <location>
        <begin position="43"/>
        <end position="62"/>
    </location>
</feature>
<dbReference type="PANTHER" id="PTHR48081:SF6">
    <property type="entry name" value="PEPTIDASE S9 PROLYL OLIGOPEPTIDASE CATALYTIC DOMAIN-CONTAINING PROTEIN"/>
    <property type="match status" value="1"/>
</dbReference>
<dbReference type="Proteomes" id="UP000189935">
    <property type="component" value="Chromosome I"/>
</dbReference>